<reference evidence="1 2" key="1">
    <citation type="submission" date="2017-10" db="EMBL/GenBank/DDBJ databases">
        <title>Comparative genomics in systemic dimorphic fungi from Ajellomycetaceae.</title>
        <authorList>
            <person name="Munoz J.F."/>
            <person name="Mcewen J.G."/>
            <person name="Clay O.K."/>
            <person name="Cuomo C.A."/>
        </authorList>
    </citation>
    <scope>NUCLEOTIDE SEQUENCE [LARGE SCALE GENOMIC DNA]</scope>
    <source>
        <strain evidence="1 2">UAMH130</strain>
    </source>
</reference>
<protein>
    <recommendedName>
        <fullName evidence="3">F-box domain-containing protein</fullName>
    </recommendedName>
</protein>
<sequence>MAGWTDLANELLYGIFDYLPNSDIKNVRLTCRFLYIVTPLRLNRVFVSLFRRDLDVLRSIANHPVFSEQITEVVWDDRRLHINEGMHIEIAQIFDTGTDNVQSSYEHLVPVGNSSYRDGQLSTFQKALSKLYGHMGEWERANHLLLRLYNEQQSILESNEDVETFRFALQAFPRLRRVSIANNCPSTCAELPRYCTPLLRLLPSWLAKPWPCSVILGGVSCNKAGHTLRGYHAAVREISRSSRVISEFVMEPTCGGIDIFDASHIFNAPKEDLMLLTMKNNLTTLEYTLDGYIRWRADWDCNAIHKQILRMTFACARALEHFTLNMDVRPFHCPIRHHPVPLLDILPLEQWGSLRSLSFRCFVVKLDDFIRTLSALPSTIKSLKFHRVHFLETTWEMALYYLRDVVGWGSDANCPLPTVTISLLVESPSRRVVILRDEVKRFFERKAPNPFVSKDYTYSAYNRSINDDVLPGFGRDIDHTTPYDGY</sequence>
<accession>A0A2B7XE82</accession>
<organism evidence="1 2">
    <name type="scientific">Blastomyces parvus</name>
    <dbReference type="NCBI Taxonomy" id="2060905"/>
    <lineage>
        <taxon>Eukaryota</taxon>
        <taxon>Fungi</taxon>
        <taxon>Dikarya</taxon>
        <taxon>Ascomycota</taxon>
        <taxon>Pezizomycotina</taxon>
        <taxon>Eurotiomycetes</taxon>
        <taxon>Eurotiomycetidae</taxon>
        <taxon>Onygenales</taxon>
        <taxon>Ajellomycetaceae</taxon>
        <taxon>Blastomyces</taxon>
    </lineage>
</organism>
<gene>
    <name evidence="1" type="ORF">GX51_02006</name>
</gene>
<dbReference type="AlphaFoldDB" id="A0A2B7XE82"/>
<keyword evidence="2" id="KW-1185">Reference proteome</keyword>
<proteinExistence type="predicted"/>
<dbReference type="EMBL" id="PDNC01000017">
    <property type="protein sequence ID" value="PGH06968.1"/>
    <property type="molecule type" value="Genomic_DNA"/>
</dbReference>
<comment type="caution">
    <text evidence="1">The sequence shown here is derived from an EMBL/GenBank/DDBJ whole genome shotgun (WGS) entry which is preliminary data.</text>
</comment>
<dbReference type="Proteomes" id="UP000224080">
    <property type="component" value="Unassembled WGS sequence"/>
</dbReference>
<dbReference type="SUPFAM" id="SSF81383">
    <property type="entry name" value="F-box domain"/>
    <property type="match status" value="1"/>
</dbReference>
<evidence type="ECO:0000313" key="2">
    <source>
        <dbReference type="Proteomes" id="UP000224080"/>
    </source>
</evidence>
<evidence type="ECO:0008006" key="3">
    <source>
        <dbReference type="Google" id="ProtNLM"/>
    </source>
</evidence>
<name>A0A2B7XE82_9EURO</name>
<dbReference type="OrthoDB" id="5422579at2759"/>
<evidence type="ECO:0000313" key="1">
    <source>
        <dbReference type="EMBL" id="PGH06968.1"/>
    </source>
</evidence>
<dbReference type="InterPro" id="IPR036047">
    <property type="entry name" value="F-box-like_dom_sf"/>
</dbReference>